<protein>
    <recommendedName>
        <fullName evidence="1">DUF5655 domain-containing protein</fullName>
    </recommendedName>
</protein>
<feature type="domain" description="DUF5655" evidence="1">
    <location>
        <begin position="89"/>
        <end position="196"/>
    </location>
</feature>
<reference evidence="2" key="1">
    <citation type="journal article" date="2014" name="Int. J. Syst. Evol. Microbiol.">
        <title>Complete genome sequence of Corynebacterium casei LMG S-19264T (=DSM 44701T), isolated from a smear-ripened cheese.</title>
        <authorList>
            <consortium name="US DOE Joint Genome Institute (JGI-PGF)"/>
            <person name="Walter F."/>
            <person name="Albersmeier A."/>
            <person name="Kalinowski J."/>
            <person name="Ruckert C."/>
        </authorList>
    </citation>
    <scope>NUCLEOTIDE SEQUENCE</scope>
    <source>
        <strain evidence="2">CGMCC 4.5737</strain>
    </source>
</reference>
<comment type="caution">
    <text evidence="2">The sequence shown here is derived from an EMBL/GenBank/DDBJ whole genome shotgun (WGS) entry which is preliminary data.</text>
</comment>
<dbReference type="Pfam" id="PF18899">
    <property type="entry name" value="DUF5655"/>
    <property type="match status" value="1"/>
</dbReference>
<proteinExistence type="predicted"/>
<dbReference type="InterPro" id="IPR043714">
    <property type="entry name" value="DUF5655"/>
</dbReference>
<evidence type="ECO:0000313" key="3">
    <source>
        <dbReference type="Proteomes" id="UP000637578"/>
    </source>
</evidence>
<evidence type="ECO:0000313" key="2">
    <source>
        <dbReference type="EMBL" id="GGM70421.1"/>
    </source>
</evidence>
<evidence type="ECO:0000259" key="1">
    <source>
        <dbReference type="Pfam" id="PF18899"/>
    </source>
</evidence>
<reference evidence="2" key="2">
    <citation type="submission" date="2020-09" db="EMBL/GenBank/DDBJ databases">
        <authorList>
            <person name="Sun Q."/>
            <person name="Zhou Y."/>
        </authorList>
    </citation>
    <scope>NUCLEOTIDE SEQUENCE</scope>
    <source>
        <strain evidence="2">CGMCC 4.5737</strain>
    </source>
</reference>
<dbReference type="Proteomes" id="UP000637578">
    <property type="component" value="Unassembled WGS sequence"/>
</dbReference>
<keyword evidence="3" id="KW-1185">Reference proteome</keyword>
<organism evidence="2 3">
    <name type="scientific">Longimycelium tulufanense</name>
    <dbReference type="NCBI Taxonomy" id="907463"/>
    <lineage>
        <taxon>Bacteria</taxon>
        <taxon>Bacillati</taxon>
        <taxon>Actinomycetota</taxon>
        <taxon>Actinomycetes</taxon>
        <taxon>Pseudonocardiales</taxon>
        <taxon>Pseudonocardiaceae</taxon>
        <taxon>Longimycelium</taxon>
    </lineage>
</organism>
<dbReference type="EMBL" id="BMMK01000025">
    <property type="protein sequence ID" value="GGM70421.1"/>
    <property type="molecule type" value="Genomic_DNA"/>
</dbReference>
<accession>A0A8J3CJ82</accession>
<sequence length="203" mass="22348">MVPTEGGKPMTGAKDWRELLTWSAELLARSTGADLGEWNRRVRDTGITDEPALRRWLAAQGVTGYAQMLLVMERFGYPDFMLASADELIDAQYADRPALRPVLDRVLAVVATLGEVTVQARKTYVSLVGPRRTFAVVKASTRRRVDLGLRLADEPGGRLEAARSIGSDAAAVRIGLHSADEVDDEVVEYLRRAYDENLPPAKP</sequence>
<gene>
    <name evidence="2" type="ORF">GCM10012275_45990</name>
</gene>
<dbReference type="AlphaFoldDB" id="A0A8J3CJ82"/>
<name>A0A8J3CJ82_9PSEU</name>